<dbReference type="Proteomes" id="UP000004750">
    <property type="component" value="Unassembled WGS sequence"/>
</dbReference>
<reference evidence="4 5" key="1">
    <citation type="submission" date="2011-08" db="EMBL/GenBank/DDBJ databases">
        <authorList>
            <person name="Weinstock G."/>
            <person name="Sodergren E."/>
            <person name="Clifton S."/>
            <person name="Fulton L."/>
            <person name="Fulton B."/>
            <person name="Courtney L."/>
            <person name="Fronick C."/>
            <person name="Harrison M."/>
            <person name="Strong C."/>
            <person name="Farmer C."/>
            <person name="Delahaunty K."/>
            <person name="Markovic C."/>
            <person name="Hall O."/>
            <person name="Minx P."/>
            <person name="Tomlinson C."/>
            <person name="Mitreva M."/>
            <person name="Hou S."/>
            <person name="Chen J."/>
            <person name="Wollam A."/>
            <person name="Pepin K.H."/>
            <person name="Johnson M."/>
            <person name="Bhonagiri V."/>
            <person name="Zhang X."/>
            <person name="Suruliraj S."/>
            <person name="Warren W."/>
            <person name="Chinwalla A."/>
            <person name="Mardis E.R."/>
            <person name="Wilson R.K."/>
        </authorList>
    </citation>
    <scope>NUCLEOTIDE SEQUENCE [LARGE SCALE GENOMIC DNA]</scope>
    <source>
        <strain evidence="4 5">F0432</strain>
    </source>
</reference>
<dbReference type="GO" id="GO:0016746">
    <property type="term" value="F:acyltransferase activity"/>
    <property type="evidence" value="ECO:0007669"/>
    <property type="project" value="UniProtKB-KW"/>
</dbReference>
<evidence type="ECO:0000256" key="1">
    <source>
        <dbReference type="ARBA" id="ARBA00009342"/>
    </source>
</evidence>
<evidence type="ECO:0000313" key="4">
    <source>
        <dbReference type="EMBL" id="EHM50253.1"/>
    </source>
</evidence>
<evidence type="ECO:0000256" key="3">
    <source>
        <dbReference type="ARBA" id="ARBA00023315"/>
    </source>
</evidence>
<gene>
    <name evidence="4" type="ORF">HMPREF9080_02881</name>
</gene>
<proteinExistence type="inferred from homology"/>
<protein>
    <submittedName>
        <fullName evidence="4">Toxin-antitoxin system, toxin component, GNAT domain protein</fullName>
    </submittedName>
</protein>
<evidence type="ECO:0000256" key="2">
    <source>
        <dbReference type="ARBA" id="ARBA00022679"/>
    </source>
</evidence>
<dbReference type="EMBL" id="AGCM01000184">
    <property type="protein sequence ID" value="EHM50253.1"/>
    <property type="molecule type" value="Genomic_DNA"/>
</dbReference>
<sequence length="88" mass="9471">MVITLASASIPLTALPETLRRKLPRYPSVPAILMGRLAADLHVQGQSFGSSLLADALFVHSCYTSIISPVCTAWIVLSEVKYESAIGR</sequence>
<evidence type="ECO:0000313" key="5">
    <source>
        <dbReference type="Proteomes" id="UP000004750"/>
    </source>
</evidence>
<dbReference type="HOGENOM" id="CLU_2463404_0_0_6"/>
<dbReference type="PANTHER" id="PTHR36449:SF1">
    <property type="entry name" value="ACETYLTRANSFERASE"/>
    <property type="match status" value="1"/>
</dbReference>
<name>G9ZJB3_9GAMM</name>
<comment type="similarity">
    <text evidence="1">Belongs to the acetyltransferase family. GNAT subfamily.</text>
</comment>
<dbReference type="PANTHER" id="PTHR36449">
    <property type="entry name" value="ACETYLTRANSFERASE-RELATED"/>
    <property type="match status" value="1"/>
</dbReference>
<accession>G9ZJB3</accession>
<keyword evidence="2" id="KW-0808">Transferase</keyword>
<keyword evidence="3" id="KW-0012">Acyltransferase</keyword>
<dbReference type="Gene3D" id="3.40.630.30">
    <property type="match status" value="1"/>
</dbReference>
<organism evidence="4 5">
    <name type="scientific">Cardiobacterium valvarum F0432</name>
    <dbReference type="NCBI Taxonomy" id="797473"/>
    <lineage>
        <taxon>Bacteria</taxon>
        <taxon>Pseudomonadati</taxon>
        <taxon>Pseudomonadota</taxon>
        <taxon>Gammaproteobacteria</taxon>
        <taxon>Cardiobacteriales</taxon>
        <taxon>Cardiobacteriaceae</taxon>
        <taxon>Cardiobacterium</taxon>
    </lineage>
</organism>
<dbReference type="AlphaFoldDB" id="G9ZJB3"/>
<dbReference type="STRING" id="797473.HMPREF9080_02881"/>
<comment type="caution">
    <text evidence="4">The sequence shown here is derived from an EMBL/GenBank/DDBJ whole genome shotgun (WGS) entry which is preliminary data.</text>
</comment>